<proteinExistence type="predicted"/>
<dbReference type="Gene3D" id="3.10.350.10">
    <property type="entry name" value="LysM domain"/>
    <property type="match status" value="1"/>
</dbReference>
<dbReference type="InterPro" id="IPR018392">
    <property type="entry name" value="LysM"/>
</dbReference>
<reference evidence="3 4" key="1">
    <citation type="submission" date="2021-03" db="EMBL/GenBank/DDBJ databases">
        <title>Genomic Encyclopedia of Type Strains, Phase IV (KMG-IV): sequencing the most valuable type-strain genomes for metagenomic binning, comparative biology and taxonomic classification.</title>
        <authorList>
            <person name="Goeker M."/>
        </authorList>
    </citation>
    <scope>NUCLEOTIDE SEQUENCE [LARGE SCALE GENOMIC DNA]</scope>
    <source>
        <strain evidence="3 4">DSM 1289</strain>
    </source>
</reference>
<evidence type="ECO:0000259" key="2">
    <source>
        <dbReference type="PROSITE" id="PS51782"/>
    </source>
</evidence>
<protein>
    <recommendedName>
        <fullName evidence="2">LysM domain-containing protein</fullName>
    </recommendedName>
</protein>
<organism evidence="3 4">
    <name type="scientific">Metaclostridioides mangenotii</name>
    <dbReference type="NCBI Taxonomy" id="1540"/>
    <lineage>
        <taxon>Bacteria</taxon>
        <taxon>Bacillati</taxon>
        <taxon>Bacillota</taxon>
        <taxon>Clostridia</taxon>
        <taxon>Peptostreptococcales</taxon>
        <taxon>Peptostreptococcaceae</taxon>
        <taxon>Metaclostridioides</taxon>
    </lineage>
</organism>
<sequence length="232" mass="26572">MAYDFYLDGELMPIPPSKMTMAINNKNKTIDLINGIEVNILKPAGLTEIDVSFNIPHRQYPFAKYLNGFKDAKYFLKKYEDLKLSQKPFQFIVSRTMDNSSEAFFYTNYKVSLEDYKIEEDAEDNSDITIIAKLKNYREYATIVYKPANNNNNGTTVVKPEQERPAGENKPSGKTCTVKSNDNLYDICKAQLGNGALYKKVYELNKDMMDKRNAGKNVPKYTIYAGQVLKLE</sequence>
<keyword evidence="4" id="KW-1185">Reference proteome</keyword>
<evidence type="ECO:0000256" key="1">
    <source>
        <dbReference type="SAM" id="MobiDB-lite"/>
    </source>
</evidence>
<feature type="domain" description="LysM" evidence="2">
    <location>
        <begin position="174"/>
        <end position="231"/>
    </location>
</feature>
<evidence type="ECO:0000313" key="4">
    <source>
        <dbReference type="Proteomes" id="UP000767291"/>
    </source>
</evidence>
<dbReference type="RefSeq" id="WP_209456858.1">
    <property type="nucleotide sequence ID" value="NZ_BAAACS010000012.1"/>
</dbReference>
<dbReference type="InterPro" id="IPR036779">
    <property type="entry name" value="LysM_dom_sf"/>
</dbReference>
<accession>A0ABS4EBV4</accession>
<evidence type="ECO:0000313" key="3">
    <source>
        <dbReference type="EMBL" id="MBP1855414.1"/>
    </source>
</evidence>
<dbReference type="PROSITE" id="PS51782">
    <property type="entry name" value="LYSM"/>
    <property type="match status" value="1"/>
</dbReference>
<gene>
    <name evidence="3" type="ORF">J2Z43_001809</name>
</gene>
<name>A0ABS4EBV4_9FIRM</name>
<comment type="caution">
    <text evidence="3">The sequence shown here is derived from an EMBL/GenBank/DDBJ whole genome shotgun (WGS) entry which is preliminary data.</text>
</comment>
<dbReference type="EMBL" id="JAGGJX010000003">
    <property type="protein sequence ID" value="MBP1855414.1"/>
    <property type="molecule type" value="Genomic_DNA"/>
</dbReference>
<dbReference type="Proteomes" id="UP000767291">
    <property type="component" value="Unassembled WGS sequence"/>
</dbReference>
<feature type="region of interest" description="Disordered" evidence="1">
    <location>
        <begin position="153"/>
        <end position="174"/>
    </location>
</feature>